<evidence type="ECO:0000313" key="4">
    <source>
        <dbReference type="Proteomes" id="UP000433071"/>
    </source>
</evidence>
<evidence type="ECO:0000256" key="1">
    <source>
        <dbReference type="SAM" id="MobiDB-lite"/>
    </source>
</evidence>
<reference evidence="3 4" key="1">
    <citation type="submission" date="2019-11" db="EMBL/GenBank/DDBJ databases">
        <title>Agromyces kandeliae sp. nov., isolated from mangrove soil.</title>
        <authorList>
            <person name="Wang R."/>
        </authorList>
    </citation>
    <scope>NUCLEOTIDE SEQUENCE [LARGE SCALE GENOMIC DNA]</scope>
    <source>
        <strain evidence="3 4">JCM 11433</strain>
    </source>
</reference>
<dbReference type="InterPro" id="IPR036388">
    <property type="entry name" value="WH-like_DNA-bd_sf"/>
</dbReference>
<dbReference type="SUPFAM" id="SSF46785">
    <property type="entry name" value="Winged helix' DNA-binding domain"/>
    <property type="match status" value="1"/>
</dbReference>
<name>A0A6I3M0M0_9MICO</name>
<dbReference type="Pfam" id="PF03551">
    <property type="entry name" value="PadR"/>
    <property type="match status" value="1"/>
</dbReference>
<evidence type="ECO:0000259" key="2">
    <source>
        <dbReference type="Pfam" id="PF03551"/>
    </source>
</evidence>
<proteinExistence type="predicted"/>
<sequence length="201" mass="20987">MAVRDALLVLLMNGPAYGFQLHGDLAARTGGRRVVNVGQTYSTLERLTAQGLVEPAGSTDDGLPLHRLTRAGRAAGEAWLGGEDGAGTDPWHESVDRVLIAVSMPSIEAGPVIEAERERWSGRRAAADATVDAGMDARARLAAGAASAEHARADAMLAWLEELVASDLDAAAFAPSAERPKRGRRPSRTAQASSAQAPTDA</sequence>
<dbReference type="InterPro" id="IPR005149">
    <property type="entry name" value="Tscrpt_reg_PadR_N"/>
</dbReference>
<dbReference type="OrthoDB" id="3186544at2"/>
<dbReference type="Proteomes" id="UP000433071">
    <property type="component" value="Unassembled WGS sequence"/>
</dbReference>
<gene>
    <name evidence="3" type="ORF">GJ743_07545</name>
</gene>
<keyword evidence="4" id="KW-1185">Reference proteome</keyword>
<feature type="domain" description="Transcription regulator PadR N-terminal" evidence="2">
    <location>
        <begin position="7"/>
        <end position="75"/>
    </location>
</feature>
<evidence type="ECO:0000313" key="3">
    <source>
        <dbReference type="EMBL" id="MTH68220.1"/>
    </source>
</evidence>
<dbReference type="AlphaFoldDB" id="A0A6I3M0M0"/>
<feature type="region of interest" description="Disordered" evidence="1">
    <location>
        <begin position="173"/>
        <end position="201"/>
    </location>
</feature>
<dbReference type="EMBL" id="WMLB01000019">
    <property type="protein sequence ID" value="MTH68220.1"/>
    <property type="molecule type" value="Genomic_DNA"/>
</dbReference>
<feature type="compositionally biased region" description="Polar residues" evidence="1">
    <location>
        <begin position="188"/>
        <end position="201"/>
    </location>
</feature>
<protein>
    <submittedName>
        <fullName evidence="3">PadR family transcriptional regulator</fullName>
    </submittedName>
</protein>
<comment type="caution">
    <text evidence="3">The sequence shown here is derived from an EMBL/GenBank/DDBJ whole genome shotgun (WGS) entry which is preliminary data.</text>
</comment>
<dbReference type="Gene3D" id="1.10.10.10">
    <property type="entry name" value="Winged helix-like DNA-binding domain superfamily/Winged helix DNA-binding domain"/>
    <property type="match status" value="1"/>
</dbReference>
<accession>A0A6I3M0M0</accession>
<organism evidence="3 4">
    <name type="scientific">Agromyces bracchium</name>
    <dbReference type="NCBI Taxonomy" id="88376"/>
    <lineage>
        <taxon>Bacteria</taxon>
        <taxon>Bacillati</taxon>
        <taxon>Actinomycetota</taxon>
        <taxon>Actinomycetes</taxon>
        <taxon>Micrococcales</taxon>
        <taxon>Microbacteriaceae</taxon>
        <taxon>Agromyces</taxon>
    </lineage>
</organism>
<dbReference type="RefSeq" id="WP_155051286.1">
    <property type="nucleotide sequence ID" value="NZ_BAAAIB010000013.1"/>
</dbReference>
<dbReference type="InterPro" id="IPR036390">
    <property type="entry name" value="WH_DNA-bd_sf"/>
</dbReference>